<sequence length="96" mass="11194">MRSKDVRVIFTSVYLKTIKTEEPSQVNCPFLLTNDGVERGWTLLTALNKIHFHEEPVTKSKSYLFLIVFLFSIFRGRFTPIERSMKPNLQEEGSIK</sequence>
<comment type="caution">
    <text evidence="1">The sequence shown here is derived from an EMBL/GenBank/DDBJ whole genome shotgun (WGS) entry which is preliminary data.</text>
</comment>
<name>A0A4Y2AFJ6_ARAVE</name>
<reference evidence="1 2" key="1">
    <citation type="journal article" date="2019" name="Sci. Rep.">
        <title>Orb-weaving spider Araneus ventricosus genome elucidates the spidroin gene catalogue.</title>
        <authorList>
            <person name="Kono N."/>
            <person name="Nakamura H."/>
            <person name="Ohtoshi R."/>
            <person name="Moran D.A.P."/>
            <person name="Shinohara A."/>
            <person name="Yoshida Y."/>
            <person name="Fujiwara M."/>
            <person name="Mori M."/>
            <person name="Tomita M."/>
            <person name="Arakawa K."/>
        </authorList>
    </citation>
    <scope>NUCLEOTIDE SEQUENCE [LARGE SCALE GENOMIC DNA]</scope>
</reference>
<dbReference type="AlphaFoldDB" id="A0A4Y2AFJ6"/>
<gene>
    <name evidence="1" type="ORF">AVEN_65160_1</name>
</gene>
<evidence type="ECO:0000313" key="1">
    <source>
        <dbReference type="EMBL" id="GBL78558.1"/>
    </source>
</evidence>
<keyword evidence="2" id="KW-1185">Reference proteome</keyword>
<proteinExistence type="predicted"/>
<evidence type="ECO:0000313" key="2">
    <source>
        <dbReference type="Proteomes" id="UP000499080"/>
    </source>
</evidence>
<organism evidence="1 2">
    <name type="scientific">Araneus ventricosus</name>
    <name type="common">Orbweaver spider</name>
    <name type="synonym">Epeira ventricosa</name>
    <dbReference type="NCBI Taxonomy" id="182803"/>
    <lineage>
        <taxon>Eukaryota</taxon>
        <taxon>Metazoa</taxon>
        <taxon>Ecdysozoa</taxon>
        <taxon>Arthropoda</taxon>
        <taxon>Chelicerata</taxon>
        <taxon>Arachnida</taxon>
        <taxon>Araneae</taxon>
        <taxon>Araneomorphae</taxon>
        <taxon>Entelegynae</taxon>
        <taxon>Araneoidea</taxon>
        <taxon>Araneidae</taxon>
        <taxon>Araneus</taxon>
    </lineage>
</organism>
<accession>A0A4Y2AFJ6</accession>
<dbReference type="Proteomes" id="UP000499080">
    <property type="component" value="Unassembled WGS sequence"/>
</dbReference>
<dbReference type="EMBL" id="BGPR01000016">
    <property type="protein sequence ID" value="GBL78558.1"/>
    <property type="molecule type" value="Genomic_DNA"/>
</dbReference>
<protein>
    <submittedName>
        <fullName evidence="1">Uncharacterized protein</fullName>
    </submittedName>
</protein>